<organism evidence="9 10">
    <name type="scientific">Chara braunii</name>
    <name type="common">Braun's stonewort</name>
    <dbReference type="NCBI Taxonomy" id="69332"/>
    <lineage>
        <taxon>Eukaryota</taxon>
        <taxon>Viridiplantae</taxon>
        <taxon>Streptophyta</taxon>
        <taxon>Charophyceae</taxon>
        <taxon>Charales</taxon>
        <taxon>Characeae</taxon>
        <taxon>Chara</taxon>
    </lineage>
</organism>
<dbReference type="GO" id="GO:0004564">
    <property type="term" value="F:beta-fructofuranosidase activity"/>
    <property type="evidence" value="ECO:0007669"/>
    <property type="project" value="UniProtKB-EC"/>
</dbReference>
<protein>
    <recommendedName>
        <fullName evidence="2">beta-fructofuranosidase</fullName>
        <ecNumber evidence="2">3.2.1.26</ecNumber>
    </recommendedName>
</protein>
<dbReference type="CDD" id="cd08996">
    <property type="entry name" value="GH32_FFase"/>
    <property type="match status" value="1"/>
</dbReference>
<dbReference type="EC" id="3.2.1.26" evidence="2"/>
<feature type="compositionally biased region" description="Basic and acidic residues" evidence="5">
    <location>
        <begin position="573"/>
        <end position="583"/>
    </location>
</feature>
<dbReference type="GO" id="GO:0005975">
    <property type="term" value="P:carbohydrate metabolic process"/>
    <property type="evidence" value="ECO:0007669"/>
    <property type="project" value="InterPro"/>
</dbReference>
<dbReference type="PANTHER" id="PTHR43101">
    <property type="entry name" value="BETA-FRUCTOSIDASE"/>
    <property type="match status" value="1"/>
</dbReference>
<feature type="domain" description="DUF659" evidence="7">
    <location>
        <begin position="714"/>
        <end position="790"/>
    </location>
</feature>
<dbReference type="SUPFAM" id="SSF49899">
    <property type="entry name" value="Concanavalin A-like lectins/glucanases"/>
    <property type="match status" value="1"/>
</dbReference>
<keyword evidence="10" id="KW-1185">Reference proteome</keyword>
<evidence type="ECO:0000259" key="8">
    <source>
        <dbReference type="Pfam" id="PF08244"/>
    </source>
</evidence>
<evidence type="ECO:0000259" key="6">
    <source>
        <dbReference type="Pfam" id="PF00251"/>
    </source>
</evidence>
<sequence length="2153" mass="234743">MNTSCSFARSVRITPTFRPLRLSPPFSSSSSRTRQPPPAVAGGSATCIRNHRARVSLQCSCSHSVAASSSFLVGSPIPNGGVAGNGRRRAVAAAAFSLSQTSSSGSLSSEMNGLSQSAKLLPRGARRLRLVVLHSFRQPQGLSGAETSFTNRTAIAGCLFSLTTPSSSLSSSSSSIFSCSPCSSSVLGQLRWRRNKVVPLRAELSETLSASSPLVDLRVRAAVPIATTRSDDVEGGEEVVLQYEGRGEGGSGGEGLLSSSSEREKTHPAGWFASEEGGRTFSAPSGAAEGEVDGEGRRGSSRSSSGNGGINSEGVEVADLPETKSLSSLRNDVQFSTSAGQSGKEASVSVEGATAENGLLTLLTSQGSSAIGAADASSAAADDGVTLDEATKLSLKGREKEGGEENGSWSSSVVDEARSLETDAESNDGAWSEFDLHRPAYHLQGNIGKEWRGKQAVMKVGHDDEVGFLMTRTEKVSGSECNGRERRRWGGKDEGKGRLCHKEFTGMVSRAAKHFVQSSETARCKHSTGEIAAAVRKFHPSQAICPLMMKKLNEYYRMQGRPPVAEDPVDLEPDQHTEWEGGHDTPSSRADYRAGPTPEEGSGIGLGSTSIGNIAARTCTDDEMPSKIAEHLRGPVLASARPPRPPSAGAGRQQTSMAAFVGDELKKEFDQAIASFFFEIAIAFNAARSDSYKNMERIMNEAARSRKMLKLPGYNFLRRKALSAEYKTVDTDLDKIREPWDVTGLTLMTDGTTTTSNRPVINFIVAGDSEAIMVKSVDMEGKDKLQTSMAAFVVDELKKEFDQAIASFFFENAIAFNAARSDSYKNMERIMNEAARSRKMLKLLGYNFLRTKALSAEYKTVDTDLDKIGEPWDVTGLTLMTDGVTTTSNRPVINFIAAGDSGAIMVKSVDMEGKDKLAPALARMWEEVIRELGVHRVNAICTDSAPVNISARKILANHDDPTIRNIPWVPCACHVCNLLMCDIASVPWIAEVILQGREITTFIKRHQRALAMFRRAGREYKTQLDIKDGRPLELILPGETRFDTNFVMLQRLREVEAVLLAKVSHACWDDSPWDRTAASRALACKDLIRDPAWWLAVERACTLLQPLYSLTRDMDRDGRMGMQVWSLGITLEKRMAVLPMDCETRAIVMKKVKERVRMMALPVHAAAWMLHPLHRSPRLFDDLEIVEIMNTLAHFVAVYTKNSKEYKVLEVLGKFPSQNFGVDLAELRGGFCMHSRFTGAMVVDIWEESQVVVEDCSRSAQHVDNCLSMREELKLLRMSKMKIGFVNTERLEWETPEDLAPYDGFMQDREYDPEEVKRRAANWSKSRGRRSKSTKFDIRELKEERVDDGAWVLDLSYRPRRLADHDRGKTVVDVDGEQPSHDNEDADELVRVELVDRRSTMRLGGGSSSSSPRDHITTPEEGVRLRRRTSILGGAASVQGTASLSGAQLTSHLRPTLEEAGTARGTTPGGSVHVPHDRYAVEVDASVGADMDGPIAVAQAEADAVIDARGDDPVGEHGDDPGGATATDGVVGAVDDGAVGANTGTDDGPIASADGLSTPDPGLRLGERFASLVSHVAPIAPRGSAQDFCKHLASMSPMWTDDESNTPDWARFSGPTPPTLWSNEDIPLPPNSWMNDPNGPIFINGLYHLFYQHNPSKAAWDWGICWGHAVSTDLVHWEHRPLALTPTPGTYDQDGIFSGCCVNNEGVPTILYTGVQTTKRGENVKVTSYNEVQGIGFSEVQCIATFGADGKIQKHAANPVINAPPPGLQIVGFRDPFVWKEGEEWFMLLGSGIQDVGGTALLYKSPDLIRWEYVQPICMGNIKESGKMWECPLLINFGKWHMLCVSPDTPANPVLYWVGVYERGTFTPKGGVKRLDLGNVVYAPNCCVDNKGRQLLWGWVQEVRSEEACVSAGYAGCLTLPRVLSMNDNGVLFQEPPEEIKLLRTYHLVNEGPMRLVPVEPVFYGVRTGCLEVEVEVDRGTADAFGIDIREMPTMPQPMVKSSSSPALDESLANPPLEATRAQKVLNAEPHEGVLISYDFNRKWLEVSWWQPGAEHGTEAAGELVSKGGEVVLREGESLKMRVFLDRSVVEVFVNGLACLTTRMYRAVIGVALLAKGGDAELISANMWEMGSMWDPPAAGDLESSALAVDPFI</sequence>
<dbReference type="InterPro" id="IPR013320">
    <property type="entry name" value="ConA-like_dom_sf"/>
</dbReference>
<reference evidence="9 10" key="1">
    <citation type="journal article" date="2018" name="Cell">
        <title>The Chara Genome: Secondary Complexity and Implications for Plant Terrestrialization.</title>
        <authorList>
            <person name="Nishiyama T."/>
            <person name="Sakayama H."/>
            <person name="Vries J.D."/>
            <person name="Buschmann H."/>
            <person name="Saint-Marcoux D."/>
            <person name="Ullrich K.K."/>
            <person name="Haas F.B."/>
            <person name="Vanderstraeten L."/>
            <person name="Becker D."/>
            <person name="Lang D."/>
            <person name="Vosolsobe S."/>
            <person name="Rombauts S."/>
            <person name="Wilhelmsson P.K.I."/>
            <person name="Janitza P."/>
            <person name="Kern R."/>
            <person name="Heyl A."/>
            <person name="Rumpler F."/>
            <person name="Villalobos L.I.A.C."/>
            <person name="Clay J.M."/>
            <person name="Skokan R."/>
            <person name="Toyoda A."/>
            <person name="Suzuki Y."/>
            <person name="Kagoshima H."/>
            <person name="Schijlen E."/>
            <person name="Tajeshwar N."/>
            <person name="Catarino B."/>
            <person name="Hetherington A.J."/>
            <person name="Saltykova A."/>
            <person name="Bonnot C."/>
            <person name="Breuninger H."/>
            <person name="Symeonidi A."/>
            <person name="Radhakrishnan G.V."/>
            <person name="Van Nieuwerburgh F."/>
            <person name="Deforce D."/>
            <person name="Chang C."/>
            <person name="Karol K.G."/>
            <person name="Hedrich R."/>
            <person name="Ulvskov P."/>
            <person name="Glockner G."/>
            <person name="Delwiche C.F."/>
            <person name="Petrasek J."/>
            <person name="Van de Peer Y."/>
            <person name="Friml J."/>
            <person name="Beilby M."/>
            <person name="Dolan L."/>
            <person name="Kohara Y."/>
            <person name="Sugano S."/>
            <person name="Fujiyama A."/>
            <person name="Delaux P.-M."/>
            <person name="Quint M."/>
            <person name="TheiBen G."/>
            <person name="Hagemann M."/>
            <person name="Harholt J."/>
            <person name="Dunand C."/>
            <person name="Zachgo S."/>
            <person name="Langdale J."/>
            <person name="Maumus F."/>
            <person name="Straeten D.V.D."/>
            <person name="Gould S.B."/>
            <person name="Rensing S.A."/>
        </authorList>
    </citation>
    <scope>NUCLEOTIDE SEQUENCE [LARGE SCALE GENOMIC DNA]</scope>
    <source>
        <strain evidence="9 10">S276</strain>
    </source>
</reference>
<gene>
    <name evidence="9" type="ORF">CBR_g41273</name>
</gene>
<feature type="region of interest" description="Disordered" evidence="5">
    <location>
        <begin position="393"/>
        <end position="431"/>
    </location>
</feature>
<evidence type="ECO:0000313" key="10">
    <source>
        <dbReference type="Proteomes" id="UP000265515"/>
    </source>
</evidence>
<keyword evidence="4" id="KW-0326">Glycosidase</keyword>
<evidence type="ECO:0000256" key="5">
    <source>
        <dbReference type="SAM" id="MobiDB-lite"/>
    </source>
</evidence>
<dbReference type="Pfam" id="PF00251">
    <property type="entry name" value="Glyco_hydro_32N"/>
    <property type="match status" value="1"/>
</dbReference>
<comment type="caution">
    <text evidence="9">The sequence shown here is derived from an EMBL/GenBank/DDBJ whole genome shotgun (WGS) entry which is preliminary data.</text>
</comment>
<feature type="region of interest" description="Disordered" evidence="5">
    <location>
        <begin position="1509"/>
        <end position="1556"/>
    </location>
</feature>
<dbReference type="PANTHER" id="PTHR43101:SF1">
    <property type="entry name" value="BETA-FRUCTOSIDASE"/>
    <property type="match status" value="1"/>
</dbReference>
<dbReference type="EMBL" id="BFEA01000556">
    <property type="protein sequence ID" value="GBG86279.1"/>
    <property type="molecule type" value="Genomic_DNA"/>
</dbReference>
<feature type="region of interest" description="Disordered" evidence="5">
    <location>
        <begin position="563"/>
        <end position="609"/>
    </location>
</feature>
<name>A0A388LVK2_CHABU</name>
<feature type="region of interest" description="Disordered" evidence="5">
    <location>
        <begin position="243"/>
        <end position="316"/>
    </location>
</feature>
<feature type="compositionally biased region" description="Basic and acidic residues" evidence="5">
    <location>
        <begin position="1509"/>
        <end position="1520"/>
    </location>
</feature>
<dbReference type="Pfam" id="PF04937">
    <property type="entry name" value="DUF659"/>
    <property type="match status" value="2"/>
</dbReference>
<feature type="domain" description="Glycosyl hydrolase family 32 C-terminal" evidence="8">
    <location>
        <begin position="2023"/>
        <end position="2129"/>
    </location>
</feature>
<dbReference type="OrthoDB" id="202537at2759"/>
<proteinExistence type="inferred from homology"/>
<feature type="domain" description="Glycosyl hydrolase family 32 N-terminal" evidence="6">
    <location>
        <begin position="1629"/>
        <end position="1936"/>
    </location>
</feature>
<evidence type="ECO:0000256" key="4">
    <source>
        <dbReference type="ARBA" id="ARBA00023295"/>
    </source>
</evidence>
<comment type="similarity">
    <text evidence="1">Belongs to the glycosyl hydrolase 32 family.</text>
</comment>
<feature type="compositionally biased region" description="Low complexity" evidence="5">
    <location>
        <begin position="1522"/>
        <end position="1544"/>
    </location>
</feature>
<feature type="domain" description="DUF659" evidence="7">
    <location>
        <begin position="849"/>
        <end position="999"/>
    </location>
</feature>
<dbReference type="InterPro" id="IPR013189">
    <property type="entry name" value="Glyco_hydro_32_C"/>
</dbReference>
<dbReference type="InterPro" id="IPR012337">
    <property type="entry name" value="RNaseH-like_sf"/>
</dbReference>
<feature type="region of interest" description="Disordered" evidence="5">
    <location>
        <begin position="633"/>
        <end position="654"/>
    </location>
</feature>
<feature type="compositionally biased region" description="Low complexity" evidence="5">
    <location>
        <begin position="19"/>
        <end position="34"/>
    </location>
</feature>
<dbReference type="SUPFAM" id="SSF53098">
    <property type="entry name" value="Ribonuclease H-like"/>
    <property type="match status" value="1"/>
</dbReference>
<dbReference type="InterPro" id="IPR001362">
    <property type="entry name" value="Glyco_hydro_32"/>
</dbReference>
<dbReference type="InterPro" id="IPR013148">
    <property type="entry name" value="Glyco_hydro_32_N"/>
</dbReference>
<evidence type="ECO:0000313" key="9">
    <source>
        <dbReference type="EMBL" id="GBG86279.1"/>
    </source>
</evidence>
<evidence type="ECO:0000256" key="3">
    <source>
        <dbReference type="ARBA" id="ARBA00022801"/>
    </source>
</evidence>
<dbReference type="STRING" id="69332.A0A388LVK2"/>
<keyword evidence="3" id="KW-0378">Hydrolase</keyword>
<dbReference type="InterPro" id="IPR007021">
    <property type="entry name" value="DUF659"/>
</dbReference>
<dbReference type="InterPro" id="IPR023296">
    <property type="entry name" value="Glyco_hydro_beta-prop_sf"/>
</dbReference>
<dbReference type="Gramene" id="GBG86279">
    <property type="protein sequence ID" value="GBG86279"/>
    <property type="gene ID" value="CBR_g41273"/>
</dbReference>
<evidence type="ECO:0000259" key="7">
    <source>
        <dbReference type="Pfam" id="PF04937"/>
    </source>
</evidence>
<dbReference type="SUPFAM" id="SSF75005">
    <property type="entry name" value="Arabinanase/levansucrase/invertase"/>
    <property type="match status" value="1"/>
</dbReference>
<dbReference type="SMART" id="SM00640">
    <property type="entry name" value="Glyco_32"/>
    <property type="match status" value="1"/>
</dbReference>
<dbReference type="InterPro" id="IPR051214">
    <property type="entry name" value="GH32_Enzymes"/>
</dbReference>
<feature type="region of interest" description="Disordered" evidence="5">
    <location>
        <begin position="19"/>
        <end position="44"/>
    </location>
</feature>
<evidence type="ECO:0000256" key="2">
    <source>
        <dbReference type="ARBA" id="ARBA00012758"/>
    </source>
</evidence>
<dbReference type="Gene3D" id="2.115.10.20">
    <property type="entry name" value="Glycosyl hydrolase domain, family 43"/>
    <property type="match status" value="1"/>
</dbReference>
<dbReference type="Gene3D" id="2.60.120.560">
    <property type="entry name" value="Exo-inulinase, domain 1"/>
    <property type="match status" value="1"/>
</dbReference>
<accession>A0A388LVK2</accession>
<dbReference type="Proteomes" id="UP000265515">
    <property type="component" value="Unassembled WGS sequence"/>
</dbReference>
<evidence type="ECO:0000256" key="1">
    <source>
        <dbReference type="ARBA" id="ARBA00009902"/>
    </source>
</evidence>
<dbReference type="Pfam" id="PF08244">
    <property type="entry name" value="Glyco_hydro_32C"/>
    <property type="match status" value="1"/>
</dbReference>